<comment type="similarity">
    <text evidence="2">Belongs to the peptidase M13 family.</text>
</comment>
<dbReference type="GeneID" id="97180287"/>
<evidence type="ECO:0000256" key="4">
    <source>
        <dbReference type="ARBA" id="ARBA00022723"/>
    </source>
</evidence>
<dbReference type="SUPFAM" id="SSF55486">
    <property type="entry name" value="Metalloproteases ('zincins'), catalytic domain"/>
    <property type="match status" value="1"/>
</dbReference>
<dbReference type="CDD" id="cd08662">
    <property type="entry name" value="M13"/>
    <property type="match status" value="1"/>
</dbReference>
<dbReference type="InterPro" id="IPR000718">
    <property type="entry name" value="Peptidase_M13"/>
</dbReference>
<evidence type="ECO:0000256" key="6">
    <source>
        <dbReference type="ARBA" id="ARBA00022833"/>
    </source>
</evidence>
<keyword evidence="6" id="KW-0862">Zinc</keyword>
<dbReference type="InterPro" id="IPR024079">
    <property type="entry name" value="MetalloPept_cat_dom_sf"/>
</dbReference>
<dbReference type="Proteomes" id="UP000251241">
    <property type="component" value="Unassembled WGS sequence"/>
</dbReference>
<dbReference type="PROSITE" id="PS51257">
    <property type="entry name" value="PROKAR_LIPOPROTEIN"/>
    <property type="match status" value="1"/>
</dbReference>
<dbReference type="GO" id="GO:0046872">
    <property type="term" value="F:metal ion binding"/>
    <property type="evidence" value="ECO:0007669"/>
    <property type="project" value="UniProtKB-KW"/>
</dbReference>
<dbReference type="GO" id="GO:0004222">
    <property type="term" value="F:metalloendopeptidase activity"/>
    <property type="evidence" value="ECO:0007669"/>
    <property type="project" value="InterPro"/>
</dbReference>
<feature type="domain" description="Peptidase M13 C-terminal" evidence="8">
    <location>
        <begin position="476"/>
        <end position="677"/>
    </location>
</feature>
<dbReference type="EMBL" id="UAUU01000011">
    <property type="protein sequence ID" value="SPZ94701.1"/>
    <property type="molecule type" value="Genomic_DNA"/>
</dbReference>
<dbReference type="RefSeq" id="WP_112376351.1">
    <property type="nucleotide sequence ID" value="NZ_CP069793.1"/>
</dbReference>
<dbReference type="GO" id="GO:0016485">
    <property type="term" value="P:protein processing"/>
    <property type="evidence" value="ECO:0007669"/>
    <property type="project" value="TreeGrafter"/>
</dbReference>
<evidence type="ECO:0000259" key="9">
    <source>
        <dbReference type="Pfam" id="PF05649"/>
    </source>
</evidence>
<keyword evidence="4" id="KW-0479">Metal-binding</keyword>
<dbReference type="EC" id="3.4.24.-" evidence="10"/>
<dbReference type="Gene3D" id="1.10.1380.10">
    <property type="entry name" value="Neutral endopeptidase , domain2"/>
    <property type="match status" value="1"/>
</dbReference>
<evidence type="ECO:0000256" key="1">
    <source>
        <dbReference type="ARBA" id="ARBA00001947"/>
    </source>
</evidence>
<sequence length="680" mass="76921">MIQKVKWGTLSMVLMMMSCQSNKKSDTAQEVRTNFFDVSGMDTTVNPGDNFFQYANGSWMKNTQIPASETGWGSFYVLADENLANLKSILEGAAKSDNKKGSDQQKAGDFYASGMDTVTIDKLGAKPIEGAIQKINGLKSIDELIAYAADGFKEGDGDLFTFYVAADDRISTKNVLQFFQGGLNLPEASYYLDQDEKAKKIREAYVAYLVKLFGLIGEGANAQKSAEEVLRLETEIAKSHATPVELRDPIKNYHKFAVQEFQKQTPNLNWKDILQRLDVKTDTILVQQPKFYLALNNLLKSQSLDSWKTKLKADLANASATALSKGFREAKFELFGKTLNGQKQEKERWKLMVSSADENLGEIVGKLYVDEYFKPEAKKRMLELVDNLQKVYKSRIEKLDWMTPETKKKAIEKLEAFTKKIGYPEKWKDYSDVEVAKDTYYANLQSAAKHAYKEMVGKIGKPVDKAEWLMTTPTVNAYYNPPYNEIVFPAGILQFPFFDANADDAINYGAIGAVIGHEMTHGFDDQGRQYDKDGNLNDWWTAVDAKQFTERANQVAKLYGGFTLLDNQHVNGELTLGENLADIGGLNIAYDAFKLTKQGQGQDKIDGFTPDQRFFLSFAQVWRVKSSDERMRLRLKVDPHSPEQFRVNGPVYNMEAFYKAFNVQPTAKMYVAPEKRILVW</sequence>
<evidence type="ECO:0000256" key="7">
    <source>
        <dbReference type="ARBA" id="ARBA00023049"/>
    </source>
</evidence>
<evidence type="ECO:0000256" key="3">
    <source>
        <dbReference type="ARBA" id="ARBA00022670"/>
    </source>
</evidence>
<feature type="domain" description="Peptidase M13 N-terminal" evidence="9">
    <location>
        <begin position="47"/>
        <end position="424"/>
    </location>
</feature>
<dbReference type="PROSITE" id="PS51885">
    <property type="entry name" value="NEPRILYSIN"/>
    <property type="match status" value="1"/>
</dbReference>
<name>A0A2X2JRX8_SPHMU</name>
<keyword evidence="5 10" id="KW-0378">Hydrolase</keyword>
<evidence type="ECO:0000259" key="8">
    <source>
        <dbReference type="Pfam" id="PF01431"/>
    </source>
</evidence>
<dbReference type="GO" id="GO:0005886">
    <property type="term" value="C:plasma membrane"/>
    <property type="evidence" value="ECO:0007669"/>
    <property type="project" value="TreeGrafter"/>
</dbReference>
<comment type="cofactor">
    <cofactor evidence="1">
        <name>Zn(2+)</name>
        <dbReference type="ChEBI" id="CHEBI:29105"/>
    </cofactor>
</comment>
<dbReference type="AlphaFoldDB" id="A0A2X2JRX8"/>
<evidence type="ECO:0000256" key="2">
    <source>
        <dbReference type="ARBA" id="ARBA00007357"/>
    </source>
</evidence>
<dbReference type="Gene3D" id="3.40.390.10">
    <property type="entry name" value="Collagenase (Catalytic Domain)"/>
    <property type="match status" value="1"/>
</dbReference>
<evidence type="ECO:0000313" key="11">
    <source>
        <dbReference type="Proteomes" id="UP000251241"/>
    </source>
</evidence>
<proteinExistence type="inferred from homology"/>
<dbReference type="InterPro" id="IPR042089">
    <property type="entry name" value="Peptidase_M13_dom_2"/>
</dbReference>
<accession>A0A2X2JRX8</accession>
<dbReference type="InterPro" id="IPR008753">
    <property type="entry name" value="Peptidase_M13_N"/>
</dbReference>
<dbReference type="Pfam" id="PF01431">
    <property type="entry name" value="Peptidase_M13"/>
    <property type="match status" value="1"/>
</dbReference>
<evidence type="ECO:0000313" key="10">
    <source>
        <dbReference type="EMBL" id="SPZ94701.1"/>
    </source>
</evidence>
<gene>
    <name evidence="10" type="primary">pepO_3</name>
    <name evidence="10" type="ORF">NCTC11343_05510</name>
</gene>
<dbReference type="PANTHER" id="PTHR11733">
    <property type="entry name" value="ZINC METALLOPROTEASE FAMILY M13 NEPRILYSIN-RELATED"/>
    <property type="match status" value="1"/>
</dbReference>
<keyword evidence="7" id="KW-0482">Metalloprotease</keyword>
<keyword evidence="3" id="KW-0645">Protease</keyword>
<evidence type="ECO:0000256" key="5">
    <source>
        <dbReference type="ARBA" id="ARBA00022801"/>
    </source>
</evidence>
<dbReference type="PANTHER" id="PTHR11733:SF167">
    <property type="entry name" value="FI17812P1-RELATED"/>
    <property type="match status" value="1"/>
</dbReference>
<dbReference type="Pfam" id="PF05649">
    <property type="entry name" value="Peptidase_M13_N"/>
    <property type="match status" value="1"/>
</dbReference>
<reference evidence="10 11" key="1">
    <citation type="submission" date="2018-06" db="EMBL/GenBank/DDBJ databases">
        <authorList>
            <consortium name="Pathogen Informatics"/>
            <person name="Doyle S."/>
        </authorList>
    </citation>
    <scope>NUCLEOTIDE SEQUENCE [LARGE SCALE GENOMIC DNA]</scope>
    <source>
        <strain evidence="10 11">NCTC11343</strain>
    </source>
</reference>
<protein>
    <submittedName>
        <fullName evidence="10">Neutral endopeptidase</fullName>
        <ecNumber evidence="10">3.4.24.-</ecNumber>
    </submittedName>
</protein>
<dbReference type="InterPro" id="IPR018497">
    <property type="entry name" value="Peptidase_M13_C"/>
</dbReference>
<organism evidence="10 11">
    <name type="scientific">Sphingobacterium multivorum</name>
    <dbReference type="NCBI Taxonomy" id="28454"/>
    <lineage>
        <taxon>Bacteria</taxon>
        <taxon>Pseudomonadati</taxon>
        <taxon>Bacteroidota</taxon>
        <taxon>Sphingobacteriia</taxon>
        <taxon>Sphingobacteriales</taxon>
        <taxon>Sphingobacteriaceae</taxon>
        <taxon>Sphingobacterium</taxon>
    </lineage>
</organism>
<dbReference type="PRINTS" id="PR00786">
    <property type="entry name" value="NEPRILYSIN"/>
</dbReference>